<comment type="caution">
    <text evidence="2">The sequence shown here is derived from an EMBL/GenBank/DDBJ whole genome shotgun (WGS) entry which is preliminary data.</text>
</comment>
<dbReference type="Proteomes" id="UP000815325">
    <property type="component" value="Unassembled WGS sequence"/>
</dbReference>
<protein>
    <submittedName>
        <fullName evidence="2">Uncharacterized protein</fullName>
    </submittedName>
</protein>
<name>A0ABQ7G1N2_DUNSA</name>
<evidence type="ECO:0000313" key="3">
    <source>
        <dbReference type="Proteomes" id="UP000815325"/>
    </source>
</evidence>
<dbReference type="EMBL" id="MU070294">
    <property type="protein sequence ID" value="KAF5828505.1"/>
    <property type="molecule type" value="Genomic_DNA"/>
</dbReference>
<evidence type="ECO:0000313" key="2">
    <source>
        <dbReference type="EMBL" id="KAF5828505.1"/>
    </source>
</evidence>
<reference evidence="2" key="1">
    <citation type="submission" date="2017-08" db="EMBL/GenBank/DDBJ databases">
        <authorList>
            <person name="Polle J.E."/>
            <person name="Barry K."/>
            <person name="Cushman J."/>
            <person name="Schmutz J."/>
            <person name="Tran D."/>
            <person name="Hathwaick L.T."/>
            <person name="Yim W.C."/>
            <person name="Jenkins J."/>
            <person name="Mckie-Krisberg Z.M."/>
            <person name="Prochnik S."/>
            <person name="Lindquist E."/>
            <person name="Dockter R.B."/>
            <person name="Adam C."/>
            <person name="Molina H."/>
            <person name="Bunkerborg J."/>
            <person name="Jin E."/>
            <person name="Buchheim M."/>
            <person name="Magnuson J."/>
        </authorList>
    </citation>
    <scope>NUCLEOTIDE SEQUENCE</scope>
    <source>
        <strain evidence="2">CCAP 19/18</strain>
    </source>
</reference>
<proteinExistence type="predicted"/>
<gene>
    <name evidence="2" type="ORF">DUNSADRAFT_17502</name>
</gene>
<evidence type="ECO:0000256" key="1">
    <source>
        <dbReference type="SAM" id="MobiDB-lite"/>
    </source>
</evidence>
<feature type="compositionally biased region" description="Pro residues" evidence="1">
    <location>
        <begin position="1"/>
        <end position="13"/>
    </location>
</feature>
<accession>A0ABQ7G1N2</accession>
<keyword evidence="3" id="KW-1185">Reference proteome</keyword>
<sequence length="325" mass="34929">MAWTPPPPPPPGSTPGRHDERKRYNPPLRLGFYQLMPTTGTQWRYPAPAPRWVCWYVVEVPSTGTVLDVLVALARTANLPVSYPSSSTKAGARAGVPHGQGNGAPAAVGGAATEVAGGGAMAEAAAVDGASVPKGAANQPESSGATCQGLPRVEGVLSCAKWASYIINCAMPRPGELERSTSSKKYLLKKQLTKGRALAPLLEWVKRLDVSLLPREENLGISRLPLLKTREPEQRTEELDNCSHGYTGLVTAWPFLEKKSCFYRSGSTVDDELRQSGIHAGTLKQHWRACLLSWEAPVNACQVSGRIGNHFGFFTANTYLISVAV</sequence>
<organism evidence="2 3">
    <name type="scientific">Dunaliella salina</name>
    <name type="common">Green alga</name>
    <name type="synonym">Protococcus salinus</name>
    <dbReference type="NCBI Taxonomy" id="3046"/>
    <lineage>
        <taxon>Eukaryota</taxon>
        <taxon>Viridiplantae</taxon>
        <taxon>Chlorophyta</taxon>
        <taxon>core chlorophytes</taxon>
        <taxon>Chlorophyceae</taxon>
        <taxon>CS clade</taxon>
        <taxon>Chlamydomonadales</taxon>
        <taxon>Dunaliellaceae</taxon>
        <taxon>Dunaliella</taxon>
    </lineage>
</organism>
<feature type="region of interest" description="Disordered" evidence="1">
    <location>
        <begin position="1"/>
        <end position="24"/>
    </location>
</feature>